<organism evidence="2 3">
    <name type="scientific">Planomonospora venezuelensis</name>
    <dbReference type="NCBI Taxonomy" id="1999"/>
    <lineage>
        <taxon>Bacteria</taxon>
        <taxon>Bacillati</taxon>
        <taxon>Actinomycetota</taxon>
        <taxon>Actinomycetes</taxon>
        <taxon>Streptosporangiales</taxon>
        <taxon>Streptosporangiaceae</taxon>
        <taxon>Planomonospora</taxon>
    </lineage>
</organism>
<sequence>MTVGLLFCADPLRPRRVDPHFEPEARAVRDRGGRLALIDHDALAADRAEEAVARVPEGFGPVWYRGWMLRSRQYAALEEALRARGCRLLTDAGGYRRAHELPGWLRCFRELTPCTAVVPMAPGERAPRGRRLARLAGGLGETGFVVKDYVKSRKHEWAEACYAPDLEALERVVARFVELQGEDLTGGLAIRRFERFTGAQLRVWWVDGEAVFAGPHPDSPDGAAERPEAMDEVREAVQNLGARFVTTDLVRRADGAWRVIEVGDGQVSDWPSTADPGVLADALLTAKGYGQRIHRLGLFVEDEPAWEPAPASAE</sequence>
<name>A0A841DCK7_PLAVE</name>
<comment type="caution">
    <text evidence="2">The sequence shown here is derived from an EMBL/GenBank/DDBJ whole genome shotgun (WGS) entry which is preliminary data.</text>
</comment>
<dbReference type="AlphaFoldDB" id="A0A841DCK7"/>
<evidence type="ECO:0000313" key="3">
    <source>
        <dbReference type="Proteomes" id="UP000562352"/>
    </source>
</evidence>
<gene>
    <name evidence="2" type="ORF">FHS22_005799</name>
</gene>
<evidence type="ECO:0000259" key="1">
    <source>
        <dbReference type="Pfam" id="PF14243"/>
    </source>
</evidence>
<keyword evidence="3" id="KW-1185">Reference proteome</keyword>
<feature type="domain" description="ATP-grasp" evidence="1">
    <location>
        <begin position="140"/>
        <end position="283"/>
    </location>
</feature>
<dbReference type="InterPro" id="IPR025643">
    <property type="entry name" value="R2K_3"/>
</dbReference>
<proteinExistence type="predicted"/>
<reference evidence="2 3" key="1">
    <citation type="submission" date="2020-08" db="EMBL/GenBank/DDBJ databases">
        <title>Genomic Encyclopedia of Type Strains, Phase III (KMG-III): the genomes of soil and plant-associated and newly described type strains.</title>
        <authorList>
            <person name="Whitman W."/>
        </authorList>
    </citation>
    <scope>NUCLEOTIDE SEQUENCE [LARGE SCALE GENOMIC DNA]</scope>
    <source>
        <strain evidence="2 3">CECT 3303</strain>
    </source>
</reference>
<evidence type="ECO:0000313" key="2">
    <source>
        <dbReference type="EMBL" id="MBB5966507.1"/>
    </source>
</evidence>
<dbReference type="Proteomes" id="UP000562352">
    <property type="component" value="Unassembled WGS sequence"/>
</dbReference>
<dbReference type="RefSeq" id="WP_184946678.1">
    <property type="nucleotide sequence ID" value="NZ_BAAAWZ010000004.1"/>
</dbReference>
<protein>
    <recommendedName>
        <fullName evidence="1">ATP-grasp domain-containing protein</fullName>
    </recommendedName>
</protein>
<dbReference type="EMBL" id="JACHJJ010000024">
    <property type="protein sequence ID" value="MBB5966507.1"/>
    <property type="molecule type" value="Genomic_DNA"/>
</dbReference>
<dbReference type="Pfam" id="PF14243">
    <property type="entry name" value="R2K_3"/>
    <property type="match status" value="1"/>
</dbReference>
<accession>A0A841DCK7</accession>